<dbReference type="AlphaFoldDB" id="A0A1V9ESL1"/>
<dbReference type="Proteomes" id="UP000192276">
    <property type="component" value="Unassembled WGS sequence"/>
</dbReference>
<proteinExistence type="predicted"/>
<comment type="caution">
    <text evidence="1">The sequence shown here is derived from an EMBL/GenBank/DDBJ whole genome shotgun (WGS) entry which is preliminary data.</text>
</comment>
<protein>
    <recommendedName>
        <fullName evidence="3">Helix-turn-helix domain-containing protein</fullName>
    </recommendedName>
</protein>
<dbReference type="EMBL" id="LWBP01000230">
    <property type="protein sequence ID" value="OQP49071.1"/>
    <property type="molecule type" value="Genomic_DNA"/>
</dbReference>
<evidence type="ECO:0000313" key="1">
    <source>
        <dbReference type="EMBL" id="OQP49071.1"/>
    </source>
</evidence>
<sequence>MKCKYSSVRQWLTRREAADFIGEEKVKLDYLARKENKRRKELPYHMRGNKACYYINDLNEYEKRQQTF</sequence>
<keyword evidence="2" id="KW-1185">Reference proteome</keyword>
<organism evidence="1 2">
    <name type="scientific">Niastella populi</name>
    <dbReference type="NCBI Taxonomy" id="550983"/>
    <lineage>
        <taxon>Bacteria</taxon>
        <taxon>Pseudomonadati</taxon>
        <taxon>Bacteroidota</taxon>
        <taxon>Chitinophagia</taxon>
        <taxon>Chitinophagales</taxon>
        <taxon>Chitinophagaceae</taxon>
        <taxon>Niastella</taxon>
    </lineage>
</organism>
<gene>
    <name evidence="1" type="ORF">A4R26_31150</name>
</gene>
<reference evidence="2" key="1">
    <citation type="submission" date="2016-04" db="EMBL/GenBank/DDBJ databases">
        <authorList>
            <person name="Chen L."/>
            <person name="Zhuang W."/>
            <person name="Wang G."/>
        </authorList>
    </citation>
    <scope>NUCLEOTIDE SEQUENCE [LARGE SCALE GENOMIC DNA]</scope>
    <source>
        <strain evidence="2">208</strain>
    </source>
</reference>
<evidence type="ECO:0000313" key="2">
    <source>
        <dbReference type="Proteomes" id="UP000192276"/>
    </source>
</evidence>
<accession>A0A1V9ESL1</accession>
<name>A0A1V9ESL1_9BACT</name>
<dbReference type="RefSeq" id="WP_081170229.1">
    <property type="nucleotide sequence ID" value="NZ_LWBP01000230.1"/>
</dbReference>
<evidence type="ECO:0008006" key="3">
    <source>
        <dbReference type="Google" id="ProtNLM"/>
    </source>
</evidence>